<name>A0ABR3ZW39_9LECA</name>
<evidence type="ECO:0000256" key="7">
    <source>
        <dbReference type="SAM" id="Phobius"/>
    </source>
</evidence>
<comment type="caution">
    <text evidence="9">The sequence shown here is derived from an EMBL/GenBank/DDBJ whole genome shotgun (WGS) entry which is preliminary data.</text>
</comment>
<feature type="transmembrane region" description="Helical" evidence="7">
    <location>
        <begin position="139"/>
        <end position="163"/>
    </location>
</feature>
<comment type="subcellular location">
    <subcellularLocation>
        <location evidence="1">Membrane</location>
        <topology evidence="1">Multi-pass membrane protein</topology>
    </subcellularLocation>
</comment>
<feature type="transmembrane region" description="Helical" evidence="7">
    <location>
        <begin position="224"/>
        <end position="244"/>
    </location>
</feature>
<evidence type="ECO:0000256" key="5">
    <source>
        <dbReference type="ARBA" id="ARBA00038359"/>
    </source>
</evidence>
<dbReference type="EMBL" id="JBEFKJ010000037">
    <property type="protein sequence ID" value="KAL2037829.1"/>
    <property type="molecule type" value="Genomic_DNA"/>
</dbReference>
<feature type="transmembrane region" description="Helical" evidence="7">
    <location>
        <begin position="62"/>
        <end position="86"/>
    </location>
</feature>
<comment type="similarity">
    <text evidence="5">Belongs to the SAT4 family.</text>
</comment>
<keyword evidence="4 7" id="KW-0472">Membrane</keyword>
<keyword evidence="2 7" id="KW-0812">Transmembrane</keyword>
<keyword evidence="10" id="KW-1185">Reference proteome</keyword>
<feature type="transmembrane region" description="Helical" evidence="7">
    <location>
        <begin position="106"/>
        <end position="132"/>
    </location>
</feature>
<evidence type="ECO:0000256" key="4">
    <source>
        <dbReference type="ARBA" id="ARBA00023136"/>
    </source>
</evidence>
<evidence type="ECO:0000313" key="9">
    <source>
        <dbReference type="EMBL" id="KAL2037829.1"/>
    </source>
</evidence>
<organism evidence="9 10">
    <name type="scientific">Stereocaulon virgatum</name>
    <dbReference type="NCBI Taxonomy" id="373712"/>
    <lineage>
        <taxon>Eukaryota</taxon>
        <taxon>Fungi</taxon>
        <taxon>Dikarya</taxon>
        <taxon>Ascomycota</taxon>
        <taxon>Pezizomycotina</taxon>
        <taxon>Lecanoromycetes</taxon>
        <taxon>OSLEUM clade</taxon>
        <taxon>Lecanoromycetidae</taxon>
        <taxon>Lecanorales</taxon>
        <taxon>Lecanorineae</taxon>
        <taxon>Stereocaulaceae</taxon>
        <taxon>Stereocaulon</taxon>
    </lineage>
</organism>
<keyword evidence="3 7" id="KW-1133">Transmembrane helix</keyword>
<feature type="domain" description="Rhodopsin" evidence="8">
    <location>
        <begin position="46"/>
        <end position="284"/>
    </location>
</feature>
<evidence type="ECO:0000256" key="3">
    <source>
        <dbReference type="ARBA" id="ARBA00022989"/>
    </source>
</evidence>
<dbReference type="Pfam" id="PF20684">
    <property type="entry name" value="Fung_rhodopsin"/>
    <property type="match status" value="1"/>
</dbReference>
<reference evidence="9 10" key="1">
    <citation type="submission" date="2024-09" db="EMBL/GenBank/DDBJ databases">
        <title>Rethinking Asexuality: The Enigmatic Case of Functional Sexual Genes in Lepraria (Stereocaulaceae).</title>
        <authorList>
            <person name="Doellman M."/>
            <person name="Sun Y."/>
            <person name="Barcenas-Pena A."/>
            <person name="Lumbsch H.T."/>
            <person name="Grewe F."/>
        </authorList>
    </citation>
    <scope>NUCLEOTIDE SEQUENCE [LARGE SCALE GENOMIC DNA]</scope>
    <source>
        <strain evidence="9 10">Mercado 3170</strain>
    </source>
</reference>
<evidence type="ECO:0000313" key="10">
    <source>
        <dbReference type="Proteomes" id="UP001590950"/>
    </source>
</evidence>
<evidence type="ECO:0000256" key="6">
    <source>
        <dbReference type="SAM" id="MobiDB-lite"/>
    </source>
</evidence>
<dbReference type="PANTHER" id="PTHR33048">
    <property type="entry name" value="PTH11-LIKE INTEGRAL MEMBRANE PROTEIN (AFU_ORTHOLOGUE AFUA_5G11245)"/>
    <property type="match status" value="1"/>
</dbReference>
<feature type="compositionally biased region" description="Polar residues" evidence="6">
    <location>
        <begin position="296"/>
        <end position="333"/>
    </location>
</feature>
<feature type="region of interest" description="Disordered" evidence="6">
    <location>
        <begin position="296"/>
        <end position="347"/>
    </location>
</feature>
<gene>
    <name evidence="9" type="ORF">N7G274_009554</name>
</gene>
<dbReference type="Proteomes" id="UP001590950">
    <property type="component" value="Unassembled WGS sequence"/>
</dbReference>
<dbReference type="InterPro" id="IPR052337">
    <property type="entry name" value="SAT4-like"/>
</dbReference>
<proteinExistence type="inferred from homology"/>
<sequence>MATRTAPPNSLSLLFQPDPHAPNPLYPFILATVLLCSICTTITVAARLITKRLVSSLGVEDYFLIAGYVSNIAYDYLFLAGGLSGLGNDFWNIGATGFPILAKYSWALQILYCPTIWLAKTALLFQLIYIFTPMKSGPVYWACHCLIWGNLAFYTGVVLYLIFECHPVQEVWNPFYAEGGHCVNRNVGLIVTGAVNVFSDLLNLLIPLWAIWHLQMAPKRKAGVMAIFAIGTIAFVSSICRLVYSVRLTTGTNISRAIAQTGMWTLAEIASIILCTCFPMMPRLKRLTREYYSRYKMSSGSPSTRTPKSSTVADRGYQTSSDTRGASTRQLRNSYEHTREFEVTGTSGSIEQVESTGIHVPESVELTTRDCMERKAQVTSEV</sequence>
<evidence type="ECO:0000256" key="2">
    <source>
        <dbReference type="ARBA" id="ARBA00022692"/>
    </source>
</evidence>
<dbReference type="InterPro" id="IPR049326">
    <property type="entry name" value="Rhodopsin_dom_fungi"/>
</dbReference>
<feature type="transmembrane region" description="Helical" evidence="7">
    <location>
        <begin position="187"/>
        <end position="212"/>
    </location>
</feature>
<evidence type="ECO:0000256" key="1">
    <source>
        <dbReference type="ARBA" id="ARBA00004141"/>
    </source>
</evidence>
<dbReference type="PANTHER" id="PTHR33048:SF47">
    <property type="entry name" value="INTEGRAL MEMBRANE PROTEIN-RELATED"/>
    <property type="match status" value="1"/>
</dbReference>
<feature type="transmembrane region" description="Helical" evidence="7">
    <location>
        <begin position="264"/>
        <end position="281"/>
    </location>
</feature>
<accession>A0ABR3ZW39</accession>
<feature type="transmembrane region" description="Helical" evidence="7">
    <location>
        <begin position="25"/>
        <end position="50"/>
    </location>
</feature>
<protein>
    <recommendedName>
        <fullName evidence="8">Rhodopsin domain-containing protein</fullName>
    </recommendedName>
</protein>
<evidence type="ECO:0000259" key="8">
    <source>
        <dbReference type="Pfam" id="PF20684"/>
    </source>
</evidence>